<keyword evidence="1" id="KW-1133">Transmembrane helix</keyword>
<proteinExistence type="predicted"/>
<protein>
    <submittedName>
        <fullName evidence="2">Uncharacterized protein</fullName>
    </submittedName>
</protein>
<dbReference type="STRING" id="418495.SAMN05216215_1002290"/>
<dbReference type="OrthoDB" id="3696112at2"/>
<dbReference type="AlphaFoldDB" id="A0A1H2SPS7"/>
<evidence type="ECO:0000313" key="3">
    <source>
        <dbReference type="Proteomes" id="UP000199529"/>
    </source>
</evidence>
<sequence length="72" mass="8009">MFWLQVSTLVLVNVLIASMLLVRAPRAQHAGAGDGALNVWQLIDEVEAERQREAESAGRHCLNTETLARLRI</sequence>
<name>A0A1H2SPS7_9PSEU</name>
<dbReference type="Proteomes" id="UP000199529">
    <property type="component" value="Unassembled WGS sequence"/>
</dbReference>
<evidence type="ECO:0000256" key="1">
    <source>
        <dbReference type="SAM" id="Phobius"/>
    </source>
</evidence>
<reference evidence="3" key="1">
    <citation type="submission" date="2016-10" db="EMBL/GenBank/DDBJ databases">
        <authorList>
            <person name="Varghese N."/>
            <person name="Submissions S."/>
        </authorList>
    </citation>
    <scope>NUCLEOTIDE SEQUENCE [LARGE SCALE GENOMIC DNA]</scope>
    <source>
        <strain evidence="3">CGMCC 4.3530</strain>
    </source>
</reference>
<organism evidence="2 3">
    <name type="scientific">Saccharopolyspora shandongensis</name>
    <dbReference type="NCBI Taxonomy" id="418495"/>
    <lineage>
        <taxon>Bacteria</taxon>
        <taxon>Bacillati</taxon>
        <taxon>Actinomycetota</taxon>
        <taxon>Actinomycetes</taxon>
        <taxon>Pseudonocardiales</taxon>
        <taxon>Pseudonocardiaceae</taxon>
        <taxon>Saccharopolyspora</taxon>
    </lineage>
</organism>
<keyword evidence="1" id="KW-0472">Membrane</keyword>
<dbReference type="EMBL" id="FNOK01000002">
    <property type="protein sequence ID" value="SDW33651.1"/>
    <property type="molecule type" value="Genomic_DNA"/>
</dbReference>
<dbReference type="RefSeq" id="WP_093261009.1">
    <property type="nucleotide sequence ID" value="NZ_FNOK01000002.1"/>
</dbReference>
<evidence type="ECO:0000313" key="2">
    <source>
        <dbReference type="EMBL" id="SDW33651.1"/>
    </source>
</evidence>
<accession>A0A1H2SPS7</accession>
<keyword evidence="1" id="KW-0812">Transmembrane</keyword>
<keyword evidence="3" id="KW-1185">Reference proteome</keyword>
<gene>
    <name evidence="2" type="ORF">SAMN05216215_1002290</name>
</gene>
<feature type="transmembrane region" description="Helical" evidence="1">
    <location>
        <begin position="6"/>
        <end position="22"/>
    </location>
</feature>